<evidence type="ECO:0000256" key="1">
    <source>
        <dbReference type="ARBA" id="ARBA00010136"/>
    </source>
</evidence>
<dbReference type="Gene3D" id="2.60.40.1910">
    <property type="match status" value="1"/>
</dbReference>
<dbReference type="FunFam" id="2.60.40.1910:FF:000006">
    <property type="entry name" value="Aminopeptidase"/>
    <property type="match status" value="1"/>
</dbReference>
<name>A0ABD1JM56_9TELE</name>
<accession>A0ABD1JM56</accession>
<proteinExistence type="inferred from homology"/>
<dbReference type="InterPro" id="IPR050344">
    <property type="entry name" value="Peptidase_M1_aminopeptidases"/>
</dbReference>
<comment type="caution">
    <text evidence="3">The sequence shown here is derived from an EMBL/GenBank/DDBJ whole genome shotgun (WGS) entry which is preliminary data.</text>
</comment>
<reference evidence="3 4" key="1">
    <citation type="submission" date="2024-09" db="EMBL/GenBank/DDBJ databases">
        <title>A chromosome-level genome assembly of Gray's grenadier anchovy, Coilia grayii.</title>
        <authorList>
            <person name="Fu Z."/>
        </authorList>
    </citation>
    <scope>NUCLEOTIDE SEQUENCE [LARGE SCALE GENOMIC DNA]</scope>
    <source>
        <strain evidence="3">G4</strain>
        <tissue evidence="3">Muscle</tissue>
    </source>
</reference>
<protein>
    <recommendedName>
        <fullName evidence="2">ERAP1-like C-terminal domain-containing protein</fullName>
    </recommendedName>
</protein>
<dbReference type="Gene3D" id="1.25.50.20">
    <property type="match status" value="1"/>
</dbReference>
<dbReference type="EMBL" id="JBHFQA010000014">
    <property type="protein sequence ID" value="KAL2088223.1"/>
    <property type="molecule type" value="Genomic_DNA"/>
</dbReference>
<dbReference type="InterPro" id="IPR024571">
    <property type="entry name" value="ERAP1-like_C_dom"/>
</dbReference>
<evidence type="ECO:0000313" key="4">
    <source>
        <dbReference type="Proteomes" id="UP001591681"/>
    </source>
</evidence>
<dbReference type="Proteomes" id="UP001591681">
    <property type="component" value="Unassembled WGS sequence"/>
</dbReference>
<dbReference type="PANTHER" id="PTHR11533:SF294">
    <property type="entry name" value="THYROTROPIN-RELEASING HORMONE-DEGRADING ECTOENZYME"/>
    <property type="match status" value="1"/>
</dbReference>
<dbReference type="AlphaFoldDB" id="A0ABD1JM56"/>
<keyword evidence="4" id="KW-1185">Reference proteome</keyword>
<sequence length="352" mass="39577">MTLLIASYPRLCNELNKGEEGLPAAASNVLTMTCGSFDRLLFSSFQSRVVTHSPAASIAQEPGGGEEGGRGWGVSFQWHIPLTLAVGNSTHLSPEAIIWVSNKTETHKVGPMDDETWLLGNINQMGYFRVNYDLHNWRLLIEQLMNNHAIISIGNRAGLIDDVFNLARAGFLPQNVPLQIIGYLPQEKEFLPWHAASRALYQLDKLLDRTEDYSLFSDYVLKQVAPKYHKLGWPTTSPDGSFMQAAYQAEELQREVIMLACSFGNKHCHRQAVSLISDWISSNKNRIPPNVRDIVYCTGVSLMDEDVWEFIWMKFHSSTAISEKKVLLEALTCSDNSFLLNRQGPHLLKSPL</sequence>
<evidence type="ECO:0000259" key="2">
    <source>
        <dbReference type="Pfam" id="PF11838"/>
    </source>
</evidence>
<evidence type="ECO:0000313" key="3">
    <source>
        <dbReference type="EMBL" id="KAL2088223.1"/>
    </source>
</evidence>
<gene>
    <name evidence="3" type="ORF">ACEWY4_017051</name>
</gene>
<comment type="similarity">
    <text evidence="1">Belongs to the peptidase M1 family.</text>
</comment>
<feature type="domain" description="ERAP1-like C-terminal" evidence="2">
    <location>
        <begin position="117"/>
        <end position="342"/>
    </location>
</feature>
<dbReference type="PANTHER" id="PTHR11533">
    <property type="entry name" value="PROTEASE M1 ZINC METALLOPROTEASE"/>
    <property type="match status" value="1"/>
</dbReference>
<dbReference type="Pfam" id="PF11838">
    <property type="entry name" value="ERAP1_C"/>
    <property type="match status" value="1"/>
</dbReference>
<organism evidence="3 4">
    <name type="scientific">Coilia grayii</name>
    <name type="common">Gray's grenadier anchovy</name>
    <dbReference type="NCBI Taxonomy" id="363190"/>
    <lineage>
        <taxon>Eukaryota</taxon>
        <taxon>Metazoa</taxon>
        <taxon>Chordata</taxon>
        <taxon>Craniata</taxon>
        <taxon>Vertebrata</taxon>
        <taxon>Euteleostomi</taxon>
        <taxon>Actinopterygii</taxon>
        <taxon>Neopterygii</taxon>
        <taxon>Teleostei</taxon>
        <taxon>Clupei</taxon>
        <taxon>Clupeiformes</taxon>
        <taxon>Clupeoidei</taxon>
        <taxon>Engraulidae</taxon>
        <taxon>Coilinae</taxon>
        <taxon>Coilia</taxon>
    </lineage>
</organism>
<dbReference type="FunFam" id="1.25.50.20:FF:000005">
    <property type="entry name" value="Aminopeptidase N-like protein"/>
    <property type="match status" value="1"/>
</dbReference>